<feature type="transmembrane region" description="Helical" evidence="6">
    <location>
        <begin position="95"/>
        <end position="121"/>
    </location>
</feature>
<feature type="transmembrane region" description="Helical" evidence="6">
    <location>
        <begin position="241"/>
        <end position="265"/>
    </location>
</feature>
<dbReference type="Pfam" id="PF00892">
    <property type="entry name" value="EamA"/>
    <property type="match status" value="2"/>
</dbReference>
<dbReference type="PANTHER" id="PTHR42920:SF5">
    <property type="entry name" value="EAMA DOMAIN-CONTAINING PROTEIN"/>
    <property type="match status" value="1"/>
</dbReference>
<feature type="transmembrane region" description="Helical" evidence="6">
    <location>
        <begin position="182"/>
        <end position="203"/>
    </location>
</feature>
<reference evidence="8 9" key="1">
    <citation type="submission" date="2024-07" db="EMBL/GenBank/DDBJ databases">
        <authorList>
            <person name="Li M."/>
        </authorList>
    </citation>
    <scope>NUCLEOTIDE SEQUENCE [LARGE SCALE GENOMIC DNA]</scope>
    <source>
        <strain evidence="8 9">25A3E</strain>
    </source>
</reference>
<proteinExistence type="predicted"/>
<keyword evidence="4 6" id="KW-1133">Transmembrane helix</keyword>
<keyword evidence="2" id="KW-1003">Cell membrane</keyword>
<feature type="transmembrane region" description="Helical" evidence="6">
    <location>
        <begin position="69"/>
        <end position="88"/>
    </location>
</feature>
<feature type="transmembrane region" description="Helical" evidence="6">
    <location>
        <begin position="210"/>
        <end position="235"/>
    </location>
</feature>
<dbReference type="Proteomes" id="UP001560296">
    <property type="component" value="Unassembled WGS sequence"/>
</dbReference>
<feature type="transmembrane region" description="Helical" evidence="6">
    <location>
        <begin position="157"/>
        <end position="176"/>
    </location>
</feature>
<feature type="transmembrane region" description="Helical" evidence="6">
    <location>
        <begin position="127"/>
        <end position="145"/>
    </location>
</feature>
<keyword evidence="9" id="KW-1185">Reference proteome</keyword>
<comment type="subcellular location">
    <subcellularLocation>
        <location evidence="1">Cell membrane</location>
        <topology evidence="1">Multi-pass membrane protein</topology>
    </subcellularLocation>
</comment>
<keyword evidence="3 6" id="KW-0812">Transmembrane</keyword>
<dbReference type="SUPFAM" id="SSF103481">
    <property type="entry name" value="Multidrug resistance efflux transporter EmrE"/>
    <property type="match status" value="2"/>
</dbReference>
<dbReference type="RefSeq" id="WP_369286044.1">
    <property type="nucleotide sequence ID" value="NZ_JBFTEG010000002.1"/>
</dbReference>
<keyword evidence="5 6" id="KW-0472">Membrane</keyword>
<feature type="transmembrane region" description="Helical" evidence="6">
    <location>
        <begin position="272"/>
        <end position="289"/>
    </location>
</feature>
<feature type="domain" description="EamA" evidence="7">
    <location>
        <begin position="7"/>
        <end position="144"/>
    </location>
</feature>
<feature type="transmembrane region" description="Helical" evidence="6">
    <location>
        <begin position="36"/>
        <end position="57"/>
    </location>
</feature>
<dbReference type="EMBL" id="JBFTEG010000002">
    <property type="protein sequence ID" value="MEX6501104.1"/>
    <property type="molecule type" value="Genomic_DNA"/>
</dbReference>
<evidence type="ECO:0000256" key="5">
    <source>
        <dbReference type="ARBA" id="ARBA00023136"/>
    </source>
</evidence>
<feature type="transmembrane region" description="Helical" evidence="6">
    <location>
        <begin position="6"/>
        <end position="24"/>
    </location>
</feature>
<evidence type="ECO:0000313" key="9">
    <source>
        <dbReference type="Proteomes" id="UP001560296"/>
    </source>
</evidence>
<organism evidence="8 9">
    <name type="scientific">Pseudomonas zhanjiangensis</name>
    <dbReference type="NCBI Taxonomy" id="3239015"/>
    <lineage>
        <taxon>Bacteria</taxon>
        <taxon>Pseudomonadati</taxon>
        <taxon>Pseudomonadota</taxon>
        <taxon>Gammaproteobacteria</taxon>
        <taxon>Pseudomonadales</taxon>
        <taxon>Pseudomonadaceae</taxon>
        <taxon>Pseudomonas</taxon>
    </lineage>
</organism>
<name>A0ABV3YPU9_9PSED</name>
<gene>
    <name evidence="8" type="ORF">AB5S05_03445</name>
</gene>
<comment type="caution">
    <text evidence="8">The sequence shown here is derived from an EMBL/GenBank/DDBJ whole genome shotgun (WGS) entry which is preliminary data.</text>
</comment>
<dbReference type="InterPro" id="IPR037185">
    <property type="entry name" value="EmrE-like"/>
</dbReference>
<sequence length="320" mass="33389">MQNKALRADLLMLVTAMIWGSAFVAQRLGMDSIGPFLYSGLRFALAALVLLPLLGWLQRRPALAPPPGLSRPLLLGGGLMGLVLALGINLQQVGLLFTSVTNSGFITGLYVIIVPLLGLLIGQRAGLGIWLGASLAVVGMFLLSVGDGFQIASGDWLQLAGAFVWGLHVLLVGFFASRHDPLRLAAIQFATCALISLLLAVIFEDIQLDAILAAGPAILYGGLFGVAIGFTLQVVAQQHAIASHAAIILSLEAVFAAIAGAWLLGEALHLRGYIGCALMFAGMLLAQLWPKALPSPSTDLRETVAGADAGHPPGQPRVGL</sequence>
<evidence type="ECO:0000313" key="8">
    <source>
        <dbReference type="EMBL" id="MEX6501104.1"/>
    </source>
</evidence>
<feature type="domain" description="EamA" evidence="7">
    <location>
        <begin position="153"/>
        <end position="285"/>
    </location>
</feature>
<dbReference type="PANTHER" id="PTHR42920">
    <property type="entry name" value="OS03G0707200 PROTEIN-RELATED"/>
    <property type="match status" value="1"/>
</dbReference>
<accession>A0ABV3YPU9</accession>
<evidence type="ECO:0000256" key="1">
    <source>
        <dbReference type="ARBA" id="ARBA00004651"/>
    </source>
</evidence>
<evidence type="ECO:0000259" key="7">
    <source>
        <dbReference type="Pfam" id="PF00892"/>
    </source>
</evidence>
<evidence type="ECO:0000256" key="3">
    <source>
        <dbReference type="ARBA" id="ARBA00022692"/>
    </source>
</evidence>
<dbReference type="InterPro" id="IPR051258">
    <property type="entry name" value="Diverse_Substrate_Transporter"/>
</dbReference>
<evidence type="ECO:0000256" key="6">
    <source>
        <dbReference type="SAM" id="Phobius"/>
    </source>
</evidence>
<evidence type="ECO:0000256" key="4">
    <source>
        <dbReference type="ARBA" id="ARBA00022989"/>
    </source>
</evidence>
<protein>
    <submittedName>
        <fullName evidence="8">DMT family transporter</fullName>
    </submittedName>
</protein>
<evidence type="ECO:0000256" key="2">
    <source>
        <dbReference type="ARBA" id="ARBA00022475"/>
    </source>
</evidence>
<dbReference type="InterPro" id="IPR000620">
    <property type="entry name" value="EamA_dom"/>
</dbReference>